<comment type="caution">
    <text evidence="4">The sequence shown here is derived from an EMBL/GenBank/DDBJ whole genome shotgun (WGS) entry which is preliminary data.</text>
</comment>
<name>A0ABS9UWV3_9BACT</name>
<dbReference type="PANTHER" id="PTHR30244:SF9">
    <property type="entry name" value="PROTEIN RV3402C"/>
    <property type="match status" value="1"/>
</dbReference>
<sequence length="356" mass="40500">MIPVTQPFLPPRIEYEEYLEGIWQRNWLTNDGELVRELETKLKEILQVSNMLFVANGTLALQLAIKALGIKGEVLTTPFSYVATTSSIVWEGCTPIFVDILPDYTIDPKLIEEAITPKTSAILATHVYGIPCQVEEIQRIADKHNLKVIYDGAHAFGVKVKGKSIFEYGDISTCSFHATKLYQTIEGGAVFTKDKSLFKKLGYLRNFGHDGFDRFNGVGINAKNSEFHAAMGLANLKYLEEIMLKRKDQFMFYHKRLSHLAVSLILLENLTSFNYSYFPIQFQSEEELLKVKAKLEDNKIGSRRYFYPSLNKLDYVAGQVPLAESISKRVLCIPLFHALTYPDQQFICDLLTESLK</sequence>
<evidence type="ECO:0000256" key="2">
    <source>
        <dbReference type="ARBA" id="ARBA00037999"/>
    </source>
</evidence>
<protein>
    <submittedName>
        <fullName evidence="4">DegT/DnrJ/EryC1/StrS family aminotransferase</fullName>
    </submittedName>
</protein>
<evidence type="ECO:0000313" key="4">
    <source>
        <dbReference type="EMBL" id="MCH7408642.1"/>
    </source>
</evidence>
<dbReference type="Proteomes" id="UP001165489">
    <property type="component" value="Unassembled WGS sequence"/>
</dbReference>
<gene>
    <name evidence="4" type="ORF">MM239_04490</name>
</gene>
<dbReference type="CDD" id="cd00616">
    <property type="entry name" value="AHBA_syn"/>
    <property type="match status" value="1"/>
</dbReference>
<dbReference type="Pfam" id="PF01041">
    <property type="entry name" value="DegT_DnrJ_EryC1"/>
    <property type="match status" value="1"/>
</dbReference>
<keyword evidence="1 3" id="KW-0663">Pyridoxal phosphate</keyword>
<keyword evidence="5" id="KW-1185">Reference proteome</keyword>
<comment type="similarity">
    <text evidence="2 3">Belongs to the DegT/DnrJ/EryC1 family.</text>
</comment>
<dbReference type="EMBL" id="JAKZGP010000007">
    <property type="protein sequence ID" value="MCH7408642.1"/>
    <property type="molecule type" value="Genomic_DNA"/>
</dbReference>
<dbReference type="SUPFAM" id="SSF53383">
    <property type="entry name" value="PLP-dependent transferases"/>
    <property type="match status" value="1"/>
</dbReference>
<dbReference type="RefSeq" id="WP_241346959.1">
    <property type="nucleotide sequence ID" value="NZ_JAKZGP010000007.1"/>
</dbReference>
<dbReference type="InterPro" id="IPR000653">
    <property type="entry name" value="DegT/StrS_aminotransferase"/>
</dbReference>
<reference evidence="4" key="1">
    <citation type="submission" date="2022-03" db="EMBL/GenBank/DDBJ databases">
        <title>De novo assembled genomes of Belliella spp. (Cyclobacteriaceae) strains.</title>
        <authorList>
            <person name="Szabo A."/>
            <person name="Korponai K."/>
            <person name="Felfoldi T."/>
        </authorList>
    </citation>
    <scope>NUCLEOTIDE SEQUENCE</scope>
    <source>
        <strain evidence="4">DSM 111904</strain>
    </source>
</reference>
<keyword evidence="4" id="KW-0032">Aminotransferase</keyword>
<evidence type="ECO:0000256" key="3">
    <source>
        <dbReference type="RuleBase" id="RU004508"/>
    </source>
</evidence>
<evidence type="ECO:0000256" key="1">
    <source>
        <dbReference type="ARBA" id="ARBA00022898"/>
    </source>
</evidence>
<keyword evidence="4" id="KW-0808">Transferase</keyword>
<dbReference type="Gene3D" id="3.40.640.10">
    <property type="entry name" value="Type I PLP-dependent aspartate aminotransferase-like (Major domain)"/>
    <property type="match status" value="1"/>
</dbReference>
<accession>A0ABS9UWV3</accession>
<evidence type="ECO:0000313" key="5">
    <source>
        <dbReference type="Proteomes" id="UP001165489"/>
    </source>
</evidence>
<dbReference type="InterPro" id="IPR015424">
    <property type="entry name" value="PyrdxlP-dep_Trfase"/>
</dbReference>
<dbReference type="PIRSF" id="PIRSF000390">
    <property type="entry name" value="PLP_StrS"/>
    <property type="match status" value="1"/>
</dbReference>
<proteinExistence type="inferred from homology"/>
<dbReference type="GO" id="GO:0008483">
    <property type="term" value="F:transaminase activity"/>
    <property type="evidence" value="ECO:0007669"/>
    <property type="project" value="UniProtKB-KW"/>
</dbReference>
<organism evidence="4 5">
    <name type="scientific">Belliella filtrata</name>
    <dbReference type="NCBI Taxonomy" id="2923435"/>
    <lineage>
        <taxon>Bacteria</taxon>
        <taxon>Pseudomonadati</taxon>
        <taxon>Bacteroidota</taxon>
        <taxon>Cytophagia</taxon>
        <taxon>Cytophagales</taxon>
        <taxon>Cyclobacteriaceae</taxon>
        <taxon>Belliella</taxon>
    </lineage>
</organism>
<dbReference type="InterPro" id="IPR015421">
    <property type="entry name" value="PyrdxlP-dep_Trfase_major"/>
</dbReference>
<dbReference type="PANTHER" id="PTHR30244">
    <property type="entry name" value="TRANSAMINASE"/>
    <property type="match status" value="1"/>
</dbReference>